<sequence>TPGLKDRIQPAIAEIVKAFLEEDENDIVLVGERNRMLTKAELARIIISYEEGRRLHRDGGNVGGDDGGNDRGGNGGGDGSDDGGNDGGEVGGGDDGGNYGGDGGGGDARHGGGGGGRAGGPVRRVRHLRRVVDHYGLDRNIEDVFGRGGNRIGGDNVGDGRRGDANDGGGNDGGGNDGGGAYGLWDPSDPMILIYLDGHWVLRVSEKDLEEDVLPVSPVGLMTAQQMEAYGLRDPSDPMILIYLDGHWVLRVSEKDLEKDLEEDLLPSEPCRSFDHPLTNGRCEAGKMQMHNNAQSCVASFNKRKPIGLIGYGHGDEELTTDVDKRTCHQSVEFGNYI</sequence>
<feature type="compositionally biased region" description="Gly residues" evidence="1">
    <location>
        <begin position="60"/>
        <end position="78"/>
    </location>
</feature>
<feature type="non-terminal residue" evidence="2">
    <location>
        <position position="338"/>
    </location>
</feature>
<feature type="compositionally biased region" description="Gly residues" evidence="1">
    <location>
        <begin position="146"/>
        <end position="157"/>
    </location>
</feature>
<keyword evidence="3" id="KW-1185">Reference proteome</keyword>
<evidence type="ECO:0000313" key="2">
    <source>
        <dbReference type="EMBL" id="CAB4008768.1"/>
    </source>
</evidence>
<feature type="region of interest" description="Disordered" evidence="1">
    <location>
        <begin position="55"/>
        <end position="125"/>
    </location>
</feature>
<dbReference type="AlphaFoldDB" id="A0A7D9IH56"/>
<name>A0A7D9IH56_PARCT</name>
<evidence type="ECO:0000313" key="3">
    <source>
        <dbReference type="Proteomes" id="UP001152795"/>
    </source>
</evidence>
<feature type="compositionally biased region" description="Gly residues" evidence="1">
    <location>
        <begin position="85"/>
        <end position="119"/>
    </location>
</feature>
<comment type="caution">
    <text evidence="2">The sequence shown here is derived from an EMBL/GenBank/DDBJ whole genome shotgun (WGS) entry which is preliminary data.</text>
</comment>
<organism evidence="2 3">
    <name type="scientific">Paramuricea clavata</name>
    <name type="common">Red gorgonian</name>
    <name type="synonym">Violescent sea-whip</name>
    <dbReference type="NCBI Taxonomy" id="317549"/>
    <lineage>
        <taxon>Eukaryota</taxon>
        <taxon>Metazoa</taxon>
        <taxon>Cnidaria</taxon>
        <taxon>Anthozoa</taxon>
        <taxon>Octocorallia</taxon>
        <taxon>Malacalcyonacea</taxon>
        <taxon>Plexauridae</taxon>
        <taxon>Paramuricea</taxon>
    </lineage>
</organism>
<evidence type="ECO:0000256" key="1">
    <source>
        <dbReference type="SAM" id="MobiDB-lite"/>
    </source>
</evidence>
<accession>A0A7D9IH56</accession>
<reference evidence="2" key="1">
    <citation type="submission" date="2020-04" db="EMBL/GenBank/DDBJ databases">
        <authorList>
            <person name="Alioto T."/>
            <person name="Alioto T."/>
            <person name="Gomez Garrido J."/>
        </authorList>
    </citation>
    <scope>NUCLEOTIDE SEQUENCE</scope>
    <source>
        <strain evidence="2">A484AB</strain>
    </source>
</reference>
<gene>
    <name evidence="2" type="ORF">PACLA_8A039627</name>
</gene>
<dbReference type="Proteomes" id="UP001152795">
    <property type="component" value="Unassembled WGS sequence"/>
</dbReference>
<feature type="compositionally biased region" description="Gly residues" evidence="1">
    <location>
        <begin position="166"/>
        <end position="175"/>
    </location>
</feature>
<proteinExistence type="predicted"/>
<feature type="region of interest" description="Disordered" evidence="1">
    <location>
        <begin position="146"/>
        <end position="175"/>
    </location>
</feature>
<protein>
    <submittedName>
        <fullName evidence="2">Uncharacterized protein</fullName>
    </submittedName>
</protein>
<dbReference type="EMBL" id="CACRXK020006222">
    <property type="protein sequence ID" value="CAB4008768.1"/>
    <property type="molecule type" value="Genomic_DNA"/>
</dbReference>